<dbReference type="Gene3D" id="2.40.50.40">
    <property type="match status" value="1"/>
</dbReference>
<reference evidence="6" key="1">
    <citation type="submission" date="2025-08" db="UniProtKB">
        <authorList>
            <consortium name="RefSeq"/>
        </authorList>
    </citation>
    <scope>IDENTIFICATION</scope>
</reference>
<dbReference type="Pfam" id="PF00048">
    <property type="entry name" value="IL8"/>
    <property type="match status" value="1"/>
</dbReference>
<dbReference type="CDD" id="cd00272">
    <property type="entry name" value="Chemokine_CC"/>
    <property type="match status" value="1"/>
</dbReference>
<dbReference type="InterPro" id="IPR001811">
    <property type="entry name" value="Chemokine_IL8-like_dom"/>
</dbReference>
<gene>
    <name evidence="6" type="primary">CCL24</name>
</gene>
<proteinExistence type="predicted"/>
<sequence length="120" mass="12969">MASPTTFAVAALWLLVLCAHLVGLAGSAVIPSSCCVNFMSKKIPESRVVSYQLSSGSLCPKAGVIFTTRKGHKFCGNPKDQWVRKYMQNLDSKQKRGSARPKPQGPKASGHRRPTNIGQV</sequence>
<evidence type="ECO:0000256" key="1">
    <source>
        <dbReference type="ARBA" id="ARBA00022514"/>
    </source>
</evidence>
<evidence type="ECO:0000259" key="4">
    <source>
        <dbReference type="SMART" id="SM00199"/>
    </source>
</evidence>
<evidence type="ECO:0000256" key="2">
    <source>
        <dbReference type="SAM" id="MobiDB-lite"/>
    </source>
</evidence>
<dbReference type="PANTHER" id="PTHR12015">
    <property type="entry name" value="SMALL INDUCIBLE CYTOKINE A"/>
    <property type="match status" value="1"/>
</dbReference>
<dbReference type="InterPro" id="IPR036048">
    <property type="entry name" value="Interleukin_8-like_sf"/>
</dbReference>
<name>A0ABM3VVC0_ERIEU</name>
<feature type="region of interest" description="Disordered" evidence="2">
    <location>
        <begin position="87"/>
        <end position="120"/>
    </location>
</feature>
<evidence type="ECO:0000256" key="3">
    <source>
        <dbReference type="SAM" id="SignalP"/>
    </source>
</evidence>
<dbReference type="Proteomes" id="UP001652624">
    <property type="component" value="Chromosome 15"/>
</dbReference>
<feature type="chain" id="PRO_5046332501" evidence="3">
    <location>
        <begin position="28"/>
        <end position="120"/>
    </location>
</feature>
<keyword evidence="3" id="KW-0732">Signal</keyword>
<dbReference type="SMART" id="SM00199">
    <property type="entry name" value="SCY"/>
    <property type="match status" value="1"/>
</dbReference>
<protein>
    <submittedName>
        <fullName evidence="6">C-C motif chemokine 24</fullName>
    </submittedName>
</protein>
<dbReference type="RefSeq" id="XP_060028283.1">
    <property type="nucleotide sequence ID" value="XM_060172300.1"/>
</dbReference>
<evidence type="ECO:0000313" key="5">
    <source>
        <dbReference type="Proteomes" id="UP001652624"/>
    </source>
</evidence>
<dbReference type="SUPFAM" id="SSF54117">
    <property type="entry name" value="Interleukin 8-like chemokines"/>
    <property type="match status" value="1"/>
</dbReference>
<feature type="domain" description="Chemokine interleukin-8-like" evidence="4">
    <location>
        <begin position="31"/>
        <end position="90"/>
    </location>
</feature>
<keyword evidence="1" id="KW-0202">Cytokine</keyword>
<dbReference type="GeneID" id="103108996"/>
<dbReference type="PANTHER" id="PTHR12015:SF100">
    <property type="entry name" value="C-C MOTIF CHEMOKINE 24"/>
    <property type="match status" value="1"/>
</dbReference>
<keyword evidence="5" id="KW-1185">Reference proteome</keyword>
<evidence type="ECO:0000313" key="6">
    <source>
        <dbReference type="RefSeq" id="XP_060028283.1"/>
    </source>
</evidence>
<feature type="signal peptide" evidence="3">
    <location>
        <begin position="1"/>
        <end position="27"/>
    </location>
</feature>
<organism evidence="5 6">
    <name type="scientific">Erinaceus europaeus</name>
    <name type="common">Western European hedgehog</name>
    <dbReference type="NCBI Taxonomy" id="9365"/>
    <lineage>
        <taxon>Eukaryota</taxon>
        <taxon>Metazoa</taxon>
        <taxon>Chordata</taxon>
        <taxon>Craniata</taxon>
        <taxon>Vertebrata</taxon>
        <taxon>Euteleostomi</taxon>
        <taxon>Mammalia</taxon>
        <taxon>Eutheria</taxon>
        <taxon>Laurasiatheria</taxon>
        <taxon>Eulipotyphla</taxon>
        <taxon>Erinaceidae</taxon>
        <taxon>Erinaceinae</taxon>
        <taxon>Erinaceus</taxon>
    </lineage>
</organism>
<accession>A0ABM3VVC0</accession>
<dbReference type="InterPro" id="IPR039809">
    <property type="entry name" value="Chemokine_b/g/d"/>
</dbReference>